<dbReference type="Proteomes" id="UP000789901">
    <property type="component" value="Unassembled WGS sequence"/>
</dbReference>
<evidence type="ECO:0000256" key="1">
    <source>
        <dbReference type="SAM" id="Phobius"/>
    </source>
</evidence>
<name>A0ABN7VKQ8_GIGMA</name>
<protein>
    <submittedName>
        <fullName evidence="2">34477_t:CDS:1</fullName>
    </submittedName>
</protein>
<sequence length="575" mass="62939">MQTNKNDPYESSSTSLKKYLSRTMLFMAPLLWLSLVVFSLRGAVIDNGGILIPGQPGVLLGVNTTIRYIIAFIITLTVTDVVEASLRYYKSNSIQLNGLELSNLIKLGIERSILGIIASSRNKPKGLNMLWIWLTIVVLVPYLLATADIALHYWVTAEVILQEGQHKFLNNAVQINPNCRNTGNFSGELDTCAHWQAATGSGLRYPSYVSNFKKNLTTNIMGYYMNEGLVIMPRLNDTIWNGNFKSYTIQANCTPVSTLCNLKADFGAQTSIKCPSSLYNVNGNIQNLTNMISPLGNGVSLYGLLIPTSAGQLGKLEWLISGQFASNPSTTYDNEFVTEVHGSKAVITYCITKIMTSTVSFSKSNWGVKHDEPLDANTTRAVSFGIMEMSNEIYIALEEVSFNGSSMSVAQEAERQLKLGIGGMLASVAVGNIEQNLGEISVADNITVTRIAIMALFLYGIALVIIPLTIGGWILLNTNRYTEGFDSNGYPVVVQTMLAEMLTITDRIVYDTIRAPSWRACFKSIKFQQQLLSQDQAGIGHRDGHFGLFNGIVSSAEDVVNTGTSASTLINIDDI</sequence>
<feature type="transmembrane region" description="Helical" evidence="1">
    <location>
        <begin position="25"/>
        <end position="45"/>
    </location>
</feature>
<accession>A0ABN7VKQ8</accession>
<dbReference type="EMBL" id="CAJVQB010016761">
    <property type="protein sequence ID" value="CAG8781331.1"/>
    <property type="molecule type" value="Genomic_DNA"/>
</dbReference>
<gene>
    <name evidence="2" type="ORF">GMARGA_LOCUS19768</name>
</gene>
<feature type="transmembrane region" description="Helical" evidence="1">
    <location>
        <begin position="130"/>
        <end position="155"/>
    </location>
</feature>
<feature type="transmembrane region" description="Helical" evidence="1">
    <location>
        <begin position="65"/>
        <end position="86"/>
    </location>
</feature>
<organism evidence="2 3">
    <name type="scientific">Gigaspora margarita</name>
    <dbReference type="NCBI Taxonomy" id="4874"/>
    <lineage>
        <taxon>Eukaryota</taxon>
        <taxon>Fungi</taxon>
        <taxon>Fungi incertae sedis</taxon>
        <taxon>Mucoromycota</taxon>
        <taxon>Glomeromycotina</taxon>
        <taxon>Glomeromycetes</taxon>
        <taxon>Diversisporales</taxon>
        <taxon>Gigasporaceae</taxon>
        <taxon>Gigaspora</taxon>
    </lineage>
</organism>
<keyword evidence="3" id="KW-1185">Reference proteome</keyword>
<reference evidence="2 3" key="1">
    <citation type="submission" date="2021-06" db="EMBL/GenBank/DDBJ databases">
        <authorList>
            <person name="Kallberg Y."/>
            <person name="Tangrot J."/>
            <person name="Rosling A."/>
        </authorList>
    </citation>
    <scope>NUCLEOTIDE SEQUENCE [LARGE SCALE GENOMIC DNA]</scope>
    <source>
        <strain evidence="2 3">120-4 pot B 10/14</strain>
    </source>
</reference>
<keyword evidence="1" id="KW-0472">Membrane</keyword>
<evidence type="ECO:0000313" key="3">
    <source>
        <dbReference type="Proteomes" id="UP000789901"/>
    </source>
</evidence>
<comment type="caution">
    <text evidence="2">The sequence shown here is derived from an EMBL/GenBank/DDBJ whole genome shotgun (WGS) entry which is preliminary data.</text>
</comment>
<keyword evidence="1" id="KW-1133">Transmembrane helix</keyword>
<evidence type="ECO:0000313" key="2">
    <source>
        <dbReference type="EMBL" id="CAG8781331.1"/>
    </source>
</evidence>
<feature type="transmembrane region" description="Helical" evidence="1">
    <location>
        <begin position="451"/>
        <end position="476"/>
    </location>
</feature>
<proteinExistence type="predicted"/>
<keyword evidence="1" id="KW-0812">Transmembrane</keyword>